<keyword evidence="2" id="KW-1185">Reference proteome</keyword>
<protein>
    <recommendedName>
        <fullName evidence="3">Hydantoinase/oxoprolinase N-terminal domain-containing protein</fullName>
    </recommendedName>
</protein>
<evidence type="ECO:0000313" key="1">
    <source>
        <dbReference type="EMBL" id="MCS5724584.1"/>
    </source>
</evidence>
<dbReference type="RefSeq" id="WP_259525008.1">
    <property type="nucleotide sequence ID" value="NZ_JANLCK010000001.1"/>
</dbReference>
<gene>
    <name evidence="1" type="ORF">N1028_01610</name>
</gene>
<accession>A0AA41XAC4</accession>
<evidence type="ECO:0000313" key="2">
    <source>
        <dbReference type="Proteomes" id="UP001165587"/>
    </source>
</evidence>
<sequence length="434" mass="44966">MRIGVRVTRDEVSAVAAHADGRFSRARSAASGGRTRAVADTLALLAGDGSEAVSAVVFEVSGALDRELDASVVSVLIEPRRPREPRRHLWPAEGIPVEIAHVSGGHNALGHELVPLGEDELSRLSAGMDAGSHLVVSAAGAAVNPEHEHRAAELLRSAVAVGSITESSTFYSDSLLVREFTAVLNAVLLAGAEQLAASLADAVSQGLGEGVRAFVATNEGGCTPLSRLAITPVHSICADLAAEMLGAAELARRPDARIIVARPGAVRIGEFVDGLPSVVSRAVLRGGISLASSVAHVVPLTDLLLSGSAEPPVTVLVQGAERELESFGIAPTLVTDDDLVAVGAAVAPVSYWHNRVARVVGADDIERVLAEGEAIARANLVSWGALPAGVRITESRVLATTYGEAQMIRVRVRGMADTDASGFPSGARLEERRA</sequence>
<dbReference type="EMBL" id="JANLCK010000001">
    <property type="protein sequence ID" value="MCS5724584.1"/>
    <property type="molecule type" value="Genomic_DNA"/>
</dbReference>
<organism evidence="1 2">
    <name type="scientific">Herbiconiux oxytropis</name>
    <dbReference type="NCBI Taxonomy" id="2970915"/>
    <lineage>
        <taxon>Bacteria</taxon>
        <taxon>Bacillati</taxon>
        <taxon>Actinomycetota</taxon>
        <taxon>Actinomycetes</taxon>
        <taxon>Micrococcales</taxon>
        <taxon>Microbacteriaceae</taxon>
        <taxon>Herbiconiux</taxon>
    </lineage>
</organism>
<proteinExistence type="predicted"/>
<reference evidence="1" key="1">
    <citation type="submission" date="2022-08" db="EMBL/GenBank/DDBJ databases">
        <authorList>
            <person name="Deng Y."/>
            <person name="Han X.-F."/>
            <person name="Zhang Y.-Q."/>
        </authorList>
    </citation>
    <scope>NUCLEOTIDE SEQUENCE</scope>
    <source>
        <strain evidence="1">CPCC 203407</strain>
    </source>
</reference>
<dbReference type="Proteomes" id="UP001165587">
    <property type="component" value="Unassembled WGS sequence"/>
</dbReference>
<dbReference type="AlphaFoldDB" id="A0AA41XAC4"/>
<comment type="caution">
    <text evidence="1">The sequence shown here is derived from an EMBL/GenBank/DDBJ whole genome shotgun (WGS) entry which is preliminary data.</text>
</comment>
<name>A0AA41XAC4_9MICO</name>
<evidence type="ECO:0008006" key="3">
    <source>
        <dbReference type="Google" id="ProtNLM"/>
    </source>
</evidence>